<feature type="transmembrane region" description="Helical" evidence="1">
    <location>
        <begin position="17"/>
        <end position="40"/>
    </location>
</feature>
<sequence>MCITLPCGYSSQTLAKVIAYSEIAINFVAITLCMVFATILEARPDLLSQVANEKPTENQEIIVLLELPHVAQICLTLWIFMNLVTSLVLSIVLLRGAQERNLGKVRVWFIFTIISHIVWLPILIFWTTHSSEPVNAIFTTLMSYIFGGLSLCVIYSFMEELKIENISHRPGYKNHHVAFNKI</sequence>
<protein>
    <submittedName>
        <fullName evidence="2">Uncharacterized protein</fullName>
    </submittedName>
</protein>
<gene>
    <name evidence="2" type="ORF">Fcan01_02885</name>
</gene>
<keyword evidence="1" id="KW-0472">Membrane</keyword>
<keyword evidence="1" id="KW-0812">Transmembrane</keyword>
<organism evidence="2 3">
    <name type="scientific">Folsomia candida</name>
    <name type="common">Springtail</name>
    <dbReference type="NCBI Taxonomy" id="158441"/>
    <lineage>
        <taxon>Eukaryota</taxon>
        <taxon>Metazoa</taxon>
        <taxon>Ecdysozoa</taxon>
        <taxon>Arthropoda</taxon>
        <taxon>Hexapoda</taxon>
        <taxon>Collembola</taxon>
        <taxon>Entomobryomorpha</taxon>
        <taxon>Isotomoidea</taxon>
        <taxon>Isotomidae</taxon>
        <taxon>Proisotominae</taxon>
        <taxon>Folsomia</taxon>
    </lineage>
</organism>
<comment type="caution">
    <text evidence="2">The sequence shown here is derived from an EMBL/GenBank/DDBJ whole genome shotgun (WGS) entry which is preliminary data.</text>
</comment>
<dbReference type="Proteomes" id="UP000198287">
    <property type="component" value="Unassembled WGS sequence"/>
</dbReference>
<proteinExistence type="predicted"/>
<feature type="transmembrane region" description="Helical" evidence="1">
    <location>
        <begin position="106"/>
        <end position="128"/>
    </location>
</feature>
<dbReference type="OrthoDB" id="10653096at2759"/>
<evidence type="ECO:0000313" key="2">
    <source>
        <dbReference type="EMBL" id="OXA62298.1"/>
    </source>
</evidence>
<dbReference type="EMBL" id="LNIX01000001">
    <property type="protein sequence ID" value="OXA62298.1"/>
    <property type="molecule type" value="Genomic_DNA"/>
</dbReference>
<feature type="transmembrane region" description="Helical" evidence="1">
    <location>
        <begin position="134"/>
        <end position="158"/>
    </location>
</feature>
<keyword evidence="3" id="KW-1185">Reference proteome</keyword>
<accession>A0A226EYL6</accession>
<keyword evidence="1" id="KW-1133">Transmembrane helix</keyword>
<name>A0A226EYL6_FOLCA</name>
<evidence type="ECO:0000256" key="1">
    <source>
        <dbReference type="SAM" id="Phobius"/>
    </source>
</evidence>
<dbReference type="AlphaFoldDB" id="A0A226EYL6"/>
<feature type="transmembrane region" description="Helical" evidence="1">
    <location>
        <begin position="70"/>
        <end position="94"/>
    </location>
</feature>
<reference evidence="2 3" key="1">
    <citation type="submission" date="2015-12" db="EMBL/GenBank/DDBJ databases">
        <title>The genome of Folsomia candida.</title>
        <authorList>
            <person name="Faddeeva A."/>
            <person name="Derks M.F."/>
            <person name="Anvar Y."/>
            <person name="Smit S."/>
            <person name="Van Straalen N."/>
            <person name="Roelofs D."/>
        </authorList>
    </citation>
    <scope>NUCLEOTIDE SEQUENCE [LARGE SCALE GENOMIC DNA]</scope>
    <source>
        <strain evidence="2 3">VU population</strain>
        <tissue evidence="2">Whole body</tissue>
    </source>
</reference>
<evidence type="ECO:0000313" key="3">
    <source>
        <dbReference type="Proteomes" id="UP000198287"/>
    </source>
</evidence>